<dbReference type="InterPro" id="IPR036322">
    <property type="entry name" value="WD40_repeat_dom_sf"/>
</dbReference>
<evidence type="ECO:0000256" key="5">
    <source>
        <dbReference type="ARBA" id="ARBA00038092"/>
    </source>
</evidence>
<name>A0A8S0VX26_CYCAE</name>
<dbReference type="InterPro" id="IPR015943">
    <property type="entry name" value="WD40/YVTN_repeat-like_dom_sf"/>
</dbReference>
<keyword evidence="2" id="KW-0853">WD repeat</keyword>
<dbReference type="PANTHER" id="PTHR46042:SF1">
    <property type="entry name" value="DIPHTHINE METHYLTRANSFERASE"/>
    <property type="match status" value="1"/>
</dbReference>
<comment type="pathway">
    <text evidence="1">Protein modification; peptidyl-diphthamide biosynthesis.</text>
</comment>
<evidence type="ECO:0000256" key="4">
    <source>
        <dbReference type="ARBA" id="ARBA00022801"/>
    </source>
</evidence>
<dbReference type="OrthoDB" id="1930760at2759"/>
<keyword evidence="4" id="KW-0378">Hydrolase</keyword>
<gene>
    <name evidence="8" type="ORF">AAE3_LOCUS8198</name>
</gene>
<dbReference type="GO" id="GO:0061685">
    <property type="term" value="F:diphthine methylesterase activity"/>
    <property type="evidence" value="ECO:0007669"/>
    <property type="project" value="UniProtKB-EC"/>
</dbReference>
<dbReference type="SMART" id="SM00320">
    <property type="entry name" value="WD40"/>
    <property type="match status" value="3"/>
</dbReference>
<evidence type="ECO:0000256" key="3">
    <source>
        <dbReference type="ARBA" id="ARBA00022737"/>
    </source>
</evidence>
<organism evidence="8 9">
    <name type="scientific">Cyclocybe aegerita</name>
    <name type="common">Black poplar mushroom</name>
    <name type="synonym">Agrocybe aegerita</name>
    <dbReference type="NCBI Taxonomy" id="1973307"/>
    <lineage>
        <taxon>Eukaryota</taxon>
        <taxon>Fungi</taxon>
        <taxon>Dikarya</taxon>
        <taxon>Basidiomycota</taxon>
        <taxon>Agaricomycotina</taxon>
        <taxon>Agaricomycetes</taxon>
        <taxon>Agaricomycetidae</taxon>
        <taxon>Agaricales</taxon>
        <taxon>Agaricineae</taxon>
        <taxon>Bolbitiaceae</taxon>
        <taxon>Cyclocybe</taxon>
    </lineage>
</organism>
<dbReference type="Gene3D" id="2.130.10.10">
    <property type="entry name" value="YVTN repeat-like/Quinoprotein amine dehydrogenase"/>
    <property type="match status" value="1"/>
</dbReference>
<evidence type="ECO:0000313" key="9">
    <source>
        <dbReference type="Proteomes" id="UP000467700"/>
    </source>
</evidence>
<evidence type="ECO:0000256" key="7">
    <source>
        <dbReference type="ARBA" id="ARBA00047551"/>
    </source>
</evidence>
<dbReference type="SUPFAM" id="SSF50978">
    <property type="entry name" value="WD40 repeat-like"/>
    <property type="match status" value="1"/>
</dbReference>
<evidence type="ECO:0000256" key="1">
    <source>
        <dbReference type="ARBA" id="ARBA00005156"/>
    </source>
</evidence>
<dbReference type="Proteomes" id="UP000467700">
    <property type="component" value="Unassembled WGS sequence"/>
</dbReference>
<dbReference type="InterPro" id="IPR052415">
    <property type="entry name" value="Diphthine_MTase"/>
</dbReference>
<accession>A0A8S0VX26</accession>
<dbReference type="PANTHER" id="PTHR46042">
    <property type="entry name" value="DIPHTHINE METHYLTRANSFERASE"/>
    <property type="match status" value="1"/>
</dbReference>
<dbReference type="EMBL" id="CACVBS010000051">
    <property type="protein sequence ID" value="CAA7265794.1"/>
    <property type="molecule type" value="Genomic_DNA"/>
</dbReference>
<evidence type="ECO:0000256" key="2">
    <source>
        <dbReference type="ARBA" id="ARBA00022574"/>
    </source>
</evidence>
<keyword evidence="9" id="KW-1185">Reference proteome</keyword>
<sequence length="363" mass="40485">MMILFNCFNPLNISMTTFDTIHPADSLEFCPTNGFHDLFVCGTYKLLDQEPSSKVPQTRTGQCLVFRVITDNETPSFQKLQVVDLPAIPDMKWCHRLNALPLLAVADSEGNITLYEWREHSLERTDSVVCATPDLLCLSLDWSNRRTGGSAPGSLVASLSNGNLCLLTAAQGSGLSVQETWHAHDYEPWIAAWNYWDTNVIYSGGDDLKLKAWDIRQGFTQPTLVNKRFEAGVTTIQSHPHVEHLFAVGSYDNTVRLFDARNPLIVLAQVDVGGGAWRVKWHPSGSRKQDLLVACMHDGFKVVKFSGIGSNSFDEDAAIIKRCDDHKSLAYGADWSYDSALRSQETLIGCCSFYDHKMSLWSA</sequence>
<comment type="caution">
    <text evidence="8">The sequence shown here is derived from an EMBL/GenBank/DDBJ whole genome shotgun (WGS) entry which is preliminary data.</text>
</comment>
<protein>
    <recommendedName>
        <fullName evidence="6">methylated diphthine methylhydrolase</fullName>
        <ecNumber evidence="6">3.1.1.97</ecNumber>
    </recommendedName>
</protein>
<dbReference type="GO" id="GO:0017183">
    <property type="term" value="P:protein histidyl modification to diphthamide"/>
    <property type="evidence" value="ECO:0007669"/>
    <property type="project" value="TreeGrafter"/>
</dbReference>
<dbReference type="AlphaFoldDB" id="A0A8S0VX26"/>
<reference evidence="8 9" key="1">
    <citation type="submission" date="2020-01" db="EMBL/GenBank/DDBJ databases">
        <authorList>
            <person name="Gupta K D."/>
        </authorList>
    </citation>
    <scope>NUCLEOTIDE SEQUENCE [LARGE SCALE GENOMIC DNA]</scope>
</reference>
<evidence type="ECO:0000313" key="8">
    <source>
        <dbReference type="EMBL" id="CAA7265794.1"/>
    </source>
</evidence>
<comment type="similarity">
    <text evidence="5">Belongs to the DPH7 family.</text>
</comment>
<dbReference type="InterPro" id="IPR001680">
    <property type="entry name" value="WD40_rpt"/>
</dbReference>
<comment type="catalytic activity">
    <reaction evidence="7">
        <text>diphthine methyl ester-[translation elongation factor 2] + H2O = diphthine-[translation elongation factor 2] + methanol + H(+)</text>
        <dbReference type="Rhea" id="RHEA:42656"/>
        <dbReference type="Rhea" id="RHEA-COMP:10172"/>
        <dbReference type="Rhea" id="RHEA-COMP:10173"/>
        <dbReference type="ChEBI" id="CHEBI:15377"/>
        <dbReference type="ChEBI" id="CHEBI:15378"/>
        <dbReference type="ChEBI" id="CHEBI:17790"/>
        <dbReference type="ChEBI" id="CHEBI:79005"/>
        <dbReference type="ChEBI" id="CHEBI:82696"/>
        <dbReference type="EC" id="3.1.1.97"/>
    </reaction>
</comment>
<keyword evidence="3" id="KW-0677">Repeat</keyword>
<dbReference type="GO" id="GO:0005737">
    <property type="term" value="C:cytoplasm"/>
    <property type="evidence" value="ECO:0007669"/>
    <property type="project" value="TreeGrafter"/>
</dbReference>
<dbReference type="EC" id="3.1.1.97" evidence="6"/>
<proteinExistence type="inferred from homology"/>
<evidence type="ECO:0000256" key="6">
    <source>
        <dbReference type="ARBA" id="ARBA00039131"/>
    </source>
</evidence>